<accession>A0A6C0BCV2</accession>
<organism evidence="1">
    <name type="scientific">viral metagenome</name>
    <dbReference type="NCBI Taxonomy" id="1070528"/>
    <lineage>
        <taxon>unclassified sequences</taxon>
        <taxon>metagenomes</taxon>
        <taxon>organismal metagenomes</taxon>
    </lineage>
</organism>
<evidence type="ECO:0000313" key="1">
    <source>
        <dbReference type="EMBL" id="QHS89832.1"/>
    </source>
</evidence>
<protein>
    <submittedName>
        <fullName evidence="1">Uncharacterized protein</fullName>
    </submittedName>
</protein>
<dbReference type="EMBL" id="MN739120">
    <property type="protein sequence ID" value="QHS89832.1"/>
    <property type="molecule type" value="Genomic_DNA"/>
</dbReference>
<sequence length="37" mass="3990">MLKKGSKILFLGLRVCFQGVLSTVEHTTSGVKNRGSP</sequence>
<reference evidence="1" key="1">
    <citation type="journal article" date="2020" name="Nature">
        <title>Giant virus diversity and host interactions through global metagenomics.</title>
        <authorList>
            <person name="Schulz F."/>
            <person name="Roux S."/>
            <person name="Paez-Espino D."/>
            <person name="Jungbluth S."/>
            <person name="Walsh D.A."/>
            <person name="Denef V.J."/>
            <person name="McMahon K.D."/>
            <person name="Konstantinidis K.T."/>
            <person name="Eloe-Fadrosh E.A."/>
            <person name="Kyrpides N.C."/>
            <person name="Woyke T."/>
        </authorList>
    </citation>
    <scope>NUCLEOTIDE SEQUENCE</scope>
    <source>
        <strain evidence="1">GVMAG-M-3300010160-4</strain>
    </source>
</reference>
<proteinExistence type="predicted"/>
<dbReference type="AlphaFoldDB" id="A0A6C0BCV2"/>
<name>A0A6C0BCV2_9ZZZZ</name>